<protein>
    <recommendedName>
        <fullName evidence="1">DUF6484 domain-containing protein</fullName>
    </recommendedName>
</protein>
<evidence type="ECO:0000313" key="3">
    <source>
        <dbReference type="Proteomes" id="UP000009080"/>
    </source>
</evidence>
<dbReference type="STRING" id="377629.TERTU_1641"/>
<keyword evidence="3" id="KW-1185">Reference proteome</keyword>
<proteinExistence type="predicted"/>
<dbReference type="AlphaFoldDB" id="C5BTZ0"/>
<organism evidence="2 3">
    <name type="scientific">Teredinibacter turnerae (strain ATCC 39867 / T7901)</name>
    <dbReference type="NCBI Taxonomy" id="377629"/>
    <lineage>
        <taxon>Bacteria</taxon>
        <taxon>Pseudomonadati</taxon>
        <taxon>Pseudomonadota</taxon>
        <taxon>Gammaproteobacteria</taxon>
        <taxon>Cellvibrionales</taxon>
        <taxon>Cellvibrionaceae</taxon>
        <taxon>Teredinibacter</taxon>
    </lineage>
</organism>
<dbReference type="KEGG" id="ttu:TERTU_1641"/>
<gene>
    <name evidence="2" type="ordered locus">TERTU_1641</name>
</gene>
<dbReference type="RefSeq" id="WP_015820495.1">
    <property type="nucleotide sequence ID" value="NC_012997.1"/>
</dbReference>
<dbReference type="OrthoDB" id="3078443at2"/>
<evidence type="ECO:0000259" key="1">
    <source>
        <dbReference type="Pfam" id="PF20093"/>
    </source>
</evidence>
<dbReference type="Proteomes" id="UP000009080">
    <property type="component" value="Chromosome"/>
</dbReference>
<sequence length="186" mass="19983">MTNFFSKDTDETSSNEVFQSTVQNLGLGEVVLGTYVGAGRDGHPEVAFEVDGFAFQQTSKSTVALEPKDIGRQVVLMFLQDSDRQPVITGIVHNNLDAVLAFVGPDEDTLSPRNYPLSPVGGQGELQVDGEAVEKRLIEGQDEVVLKCGEASITLTKSGKIVLRGKYILSRSSGVQRILGASVQVN</sequence>
<dbReference type="InterPro" id="IPR045506">
    <property type="entry name" value="DUF6484"/>
</dbReference>
<dbReference type="EMBL" id="CP001614">
    <property type="protein sequence ID" value="ACR14380.1"/>
    <property type="molecule type" value="Genomic_DNA"/>
</dbReference>
<accession>C5BTZ0</accession>
<dbReference type="Pfam" id="PF20093">
    <property type="entry name" value="DUF6484"/>
    <property type="match status" value="1"/>
</dbReference>
<name>C5BTZ0_TERTT</name>
<evidence type="ECO:0000313" key="2">
    <source>
        <dbReference type="EMBL" id="ACR14380.1"/>
    </source>
</evidence>
<feature type="domain" description="DUF6484" evidence="1">
    <location>
        <begin position="32"/>
        <end position="92"/>
    </location>
</feature>
<dbReference type="HOGENOM" id="CLU_112468_0_0_6"/>
<reference evidence="2 3" key="1">
    <citation type="journal article" date="2009" name="PLoS ONE">
        <title>The complete genome of Teredinibacter turnerae T7901: an intracellular endosymbiont of marine wood-boring bivalves (shipworms).</title>
        <authorList>
            <person name="Yang J.C."/>
            <person name="Madupu R."/>
            <person name="Durkin A.S."/>
            <person name="Ekborg N.A."/>
            <person name="Pedamallu C.S."/>
            <person name="Hostetler J.B."/>
            <person name="Radune D."/>
            <person name="Toms B.S."/>
            <person name="Henrissat B."/>
            <person name="Coutinho P.M."/>
            <person name="Schwarz S."/>
            <person name="Field L."/>
            <person name="Trindade-Silva A.E."/>
            <person name="Soares C.A.G."/>
            <person name="Elshahawi S."/>
            <person name="Hanora A."/>
            <person name="Schmidt E.W."/>
            <person name="Haygood M.G."/>
            <person name="Posfai J."/>
            <person name="Benner J."/>
            <person name="Madinger C."/>
            <person name="Nove J."/>
            <person name="Anton B."/>
            <person name="Chaudhary K."/>
            <person name="Foster J."/>
            <person name="Holman A."/>
            <person name="Kumar S."/>
            <person name="Lessard P.A."/>
            <person name="Luyten Y.A."/>
            <person name="Slatko B."/>
            <person name="Wood N."/>
            <person name="Wu B."/>
            <person name="Teplitski M."/>
            <person name="Mougous J.D."/>
            <person name="Ward N."/>
            <person name="Eisen J.A."/>
            <person name="Badger J.H."/>
            <person name="Distel D.L."/>
        </authorList>
    </citation>
    <scope>NUCLEOTIDE SEQUENCE [LARGE SCALE GENOMIC DNA]</scope>
    <source>
        <strain evidence="3">ATCC 39867 / T7901</strain>
    </source>
</reference>
<dbReference type="eggNOG" id="ENOG5032SEB">
    <property type="taxonomic scope" value="Bacteria"/>
</dbReference>